<keyword evidence="3" id="KW-1185">Reference proteome</keyword>
<evidence type="ECO:0008006" key="4">
    <source>
        <dbReference type="Google" id="ProtNLM"/>
    </source>
</evidence>
<accession>I7M4B2</accession>
<reference evidence="3" key="1">
    <citation type="journal article" date="2006" name="PLoS Biol.">
        <title>Macronuclear genome sequence of the ciliate Tetrahymena thermophila, a model eukaryote.</title>
        <authorList>
            <person name="Eisen J.A."/>
            <person name="Coyne R.S."/>
            <person name="Wu M."/>
            <person name="Wu D."/>
            <person name="Thiagarajan M."/>
            <person name="Wortman J.R."/>
            <person name="Badger J.H."/>
            <person name="Ren Q."/>
            <person name="Amedeo P."/>
            <person name="Jones K.M."/>
            <person name="Tallon L.J."/>
            <person name="Delcher A.L."/>
            <person name="Salzberg S.L."/>
            <person name="Silva J.C."/>
            <person name="Haas B.J."/>
            <person name="Majoros W.H."/>
            <person name="Farzad M."/>
            <person name="Carlton J.M."/>
            <person name="Smith R.K. Jr."/>
            <person name="Garg J."/>
            <person name="Pearlman R.E."/>
            <person name="Karrer K.M."/>
            <person name="Sun L."/>
            <person name="Manning G."/>
            <person name="Elde N.C."/>
            <person name="Turkewitz A.P."/>
            <person name="Asai D.J."/>
            <person name="Wilkes D.E."/>
            <person name="Wang Y."/>
            <person name="Cai H."/>
            <person name="Collins K."/>
            <person name="Stewart B.A."/>
            <person name="Lee S.R."/>
            <person name="Wilamowska K."/>
            <person name="Weinberg Z."/>
            <person name="Ruzzo W.L."/>
            <person name="Wloga D."/>
            <person name="Gaertig J."/>
            <person name="Frankel J."/>
            <person name="Tsao C.-C."/>
            <person name="Gorovsky M.A."/>
            <person name="Keeling P.J."/>
            <person name="Waller R.F."/>
            <person name="Patron N.J."/>
            <person name="Cherry J.M."/>
            <person name="Stover N.A."/>
            <person name="Krieger C.J."/>
            <person name="del Toro C."/>
            <person name="Ryder H.F."/>
            <person name="Williamson S.C."/>
            <person name="Barbeau R.A."/>
            <person name="Hamilton E.P."/>
            <person name="Orias E."/>
        </authorList>
    </citation>
    <scope>NUCLEOTIDE SEQUENCE [LARGE SCALE GENOMIC DNA]</scope>
    <source>
        <strain evidence="3">SB210</strain>
    </source>
</reference>
<dbReference type="Proteomes" id="UP000009168">
    <property type="component" value="Unassembled WGS sequence"/>
</dbReference>
<dbReference type="AlphaFoldDB" id="I7M4B2"/>
<dbReference type="KEGG" id="tet:TTHERM_00670690"/>
<dbReference type="SUPFAM" id="SSF50978">
    <property type="entry name" value="WD40 repeat-like"/>
    <property type="match status" value="1"/>
</dbReference>
<evidence type="ECO:0000313" key="2">
    <source>
        <dbReference type="EMBL" id="EAS06145.2"/>
    </source>
</evidence>
<dbReference type="InParanoid" id="I7M4B2"/>
<evidence type="ECO:0000256" key="1">
    <source>
        <dbReference type="SAM" id="MobiDB-lite"/>
    </source>
</evidence>
<proteinExistence type="predicted"/>
<feature type="region of interest" description="Disordered" evidence="1">
    <location>
        <begin position="1"/>
        <end position="21"/>
    </location>
</feature>
<sequence length="431" mass="50895">MEESNQSASQEGNQEAQNEQTKDCEIDMDQFTLSKVNVAHLKQKVIIRSTIYMLDNLFALTDDFGNISIYDATSYEISEFQNQYITQRVPSYSLRFYQNYGLNKQDNQPVHVMCQCLFNNMIIFWNITHYMKTKQLIAYKILFTPFSYIYDSVILPDYSLIAVTHQNQKMLAFYYHNNNPECQIRKKVSKVILNKLFDQQLFTLQYDRKRKIIYVGLINAQIQFYDMRQRKVIQVINPHVNNRYSFDSILIPRQSSIQFISEEFINTKMVDQEYDFEYLIVSTDSGLMCINLDQLSICTHLSGHTNQTRGQAYHKESNSILSISCDKRIGIHPLSLLQNDQSNSSQKVRNIFRETQLKGLCNSISLHNEHIIVVSWNGEIGHYNYKNYYKYQQSKLEEIQLLTQQYQKLQELIKENIYLKSLQQQNQQQKS</sequence>
<dbReference type="RefSeq" id="XP_001026390.2">
    <property type="nucleotide sequence ID" value="XM_001026390.3"/>
</dbReference>
<gene>
    <name evidence="2" type="ORF">TTHERM_00670690</name>
</gene>
<protein>
    <recommendedName>
        <fullName evidence="4">WD domain, G-beta repeat protein</fullName>
    </recommendedName>
</protein>
<name>I7M4B2_TETTS</name>
<feature type="compositionally biased region" description="Polar residues" evidence="1">
    <location>
        <begin position="1"/>
        <end position="19"/>
    </location>
</feature>
<dbReference type="Gene3D" id="2.130.10.10">
    <property type="entry name" value="YVTN repeat-like/Quinoprotein amine dehydrogenase"/>
    <property type="match status" value="1"/>
</dbReference>
<dbReference type="InterPro" id="IPR036322">
    <property type="entry name" value="WD40_repeat_dom_sf"/>
</dbReference>
<dbReference type="InterPro" id="IPR015943">
    <property type="entry name" value="WD40/YVTN_repeat-like_dom_sf"/>
</dbReference>
<dbReference type="GeneID" id="7833348"/>
<dbReference type="EMBL" id="GG662308">
    <property type="protein sequence ID" value="EAS06145.2"/>
    <property type="molecule type" value="Genomic_DNA"/>
</dbReference>
<evidence type="ECO:0000313" key="3">
    <source>
        <dbReference type="Proteomes" id="UP000009168"/>
    </source>
</evidence>
<organism evidence="2 3">
    <name type="scientific">Tetrahymena thermophila (strain SB210)</name>
    <dbReference type="NCBI Taxonomy" id="312017"/>
    <lineage>
        <taxon>Eukaryota</taxon>
        <taxon>Sar</taxon>
        <taxon>Alveolata</taxon>
        <taxon>Ciliophora</taxon>
        <taxon>Intramacronucleata</taxon>
        <taxon>Oligohymenophorea</taxon>
        <taxon>Hymenostomatida</taxon>
        <taxon>Tetrahymenina</taxon>
        <taxon>Tetrahymenidae</taxon>
        <taxon>Tetrahymena</taxon>
    </lineage>
</organism>